<dbReference type="Proteomes" id="UP000765509">
    <property type="component" value="Unassembled WGS sequence"/>
</dbReference>
<sequence length="123" mass="13453">MGTEPLFIHKSSNEHTQSQTNVTLEIENINQQKNETNSSQAPLNYVQIISSSYLPIHSTSNQNLPNPNPSSIEASLITVSSNSEMLSSCSSAIPMASSCIDDTPHLNQESNDTPCLNLPNFYQ</sequence>
<organism evidence="1 2">
    <name type="scientific">Austropuccinia psidii MF-1</name>
    <dbReference type="NCBI Taxonomy" id="1389203"/>
    <lineage>
        <taxon>Eukaryota</taxon>
        <taxon>Fungi</taxon>
        <taxon>Dikarya</taxon>
        <taxon>Basidiomycota</taxon>
        <taxon>Pucciniomycotina</taxon>
        <taxon>Pucciniomycetes</taxon>
        <taxon>Pucciniales</taxon>
        <taxon>Sphaerophragmiaceae</taxon>
        <taxon>Austropuccinia</taxon>
    </lineage>
</organism>
<dbReference type="AlphaFoldDB" id="A0A9Q3C0C1"/>
<keyword evidence="2" id="KW-1185">Reference proteome</keyword>
<comment type="caution">
    <text evidence="1">The sequence shown here is derived from an EMBL/GenBank/DDBJ whole genome shotgun (WGS) entry which is preliminary data.</text>
</comment>
<name>A0A9Q3C0C1_9BASI</name>
<evidence type="ECO:0000313" key="1">
    <source>
        <dbReference type="EMBL" id="MBW0474047.1"/>
    </source>
</evidence>
<gene>
    <name evidence="1" type="ORF">O181_013762</name>
</gene>
<accession>A0A9Q3C0C1</accession>
<proteinExistence type="predicted"/>
<evidence type="ECO:0000313" key="2">
    <source>
        <dbReference type="Proteomes" id="UP000765509"/>
    </source>
</evidence>
<protein>
    <submittedName>
        <fullName evidence="1">Uncharacterized protein</fullName>
    </submittedName>
</protein>
<reference evidence="1" key="1">
    <citation type="submission" date="2021-03" db="EMBL/GenBank/DDBJ databases">
        <title>Draft genome sequence of rust myrtle Austropuccinia psidii MF-1, a brazilian biotype.</title>
        <authorList>
            <person name="Quecine M.C."/>
            <person name="Pachon D.M.R."/>
            <person name="Bonatelli M.L."/>
            <person name="Correr F.H."/>
            <person name="Franceschini L.M."/>
            <person name="Leite T.F."/>
            <person name="Margarido G.R.A."/>
            <person name="Almeida C.A."/>
            <person name="Ferrarezi J.A."/>
            <person name="Labate C.A."/>
        </authorList>
    </citation>
    <scope>NUCLEOTIDE SEQUENCE</scope>
    <source>
        <strain evidence="1">MF-1</strain>
    </source>
</reference>
<dbReference type="EMBL" id="AVOT02003618">
    <property type="protein sequence ID" value="MBW0474047.1"/>
    <property type="molecule type" value="Genomic_DNA"/>
</dbReference>